<feature type="region of interest" description="Disordered" evidence="1">
    <location>
        <begin position="175"/>
        <end position="196"/>
    </location>
</feature>
<sequence length="228" mass="23917">MTVLRTAAVAAAALAAVAAGAVPPAAPAAAATAPTRAAVCAPLDLADVEPQQVRDYAAEVDFVFVGRVLDRRALRPQTSGLRPRTAGYIHTVTVKAALQGDVRNVVKVLTTDARATGLGPLRPRSDYLFFADEVDTDRAGALTEDRRFEALQCSGTTELDEPMTSRVERDLEQALRAPEEPGMPVELTEPDGGATEPPSLTRAIAPGVALGLVGLLGLLLFSRVGRRA</sequence>
<dbReference type="RefSeq" id="WP_179669669.1">
    <property type="nucleotide sequence ID" value="NZ_JACCFP010000001.1"/>
</dbReference>
<keyword evidence="2" id="KW-0472">Membrane</keyword>
<accession>A0A853C740</accession>
<name>A0A853C740_9ACTN</name>
<comment type="caution">
    <text evidence="4">The sequence shown here is derived from an EMBL/GenBank/DDBJ whole genome shotgun (WGS) entry which is preliminary data.</text>
</comment>
<keyword evidence="2" id="KW-0812">Transmembrane</keyword>
<keyword evidence="5" id="KW-1185">Reference proteome</keyword>
<feature type="transmembrane region" description="Helical" evidence="2">
    <location>
        <begin position="203"/>
        <end position="221"/>
    </location>
</feature>
<dbReference type="EMBL" id="JACCFP010000001">
    <property type="protein sequence ID" value="NYJ03374.1"/>
    <property type="molecule type" value="Genomic_DNA"/>
</dbReference>
<dbReference type="Proteomes" id="UP000530424">
    <property type="component" value="Unassembled WGS sequence"/>
</dbReference>
<organism evidence="4 5">
    <name type="scientific">Nocardioides thalensis</name>
    <dbReference type="NCBI Taxonomy" id="1914755"/>
    <lineage>
        <taxon>Bacteria</taxon>
        <taxon>Bacillati</taxon>
        <taxon>Actinomycetota</taxon>
        <taxon>Actinomycetes</taxon>
        <taxon>Propionibacteriales</taxon>
        <taxon>Nocardioidaceae</taxon>
        <taxon>Nocardioides</taxon>
    </lineage>
</organism>
<evidence type="ECO:0000313" key="4">
    <source>
        <dbReference type="EMBL" id="NYJ03374.1"/>
    </source>
</evidence>
<gene>
    <name evidence="4" type="ORF">HNR19_004072</name>
</gene>
<reference evidence="4 5" key="1">
    <citation type="submission" date="2020-07" db="EMBL/GenBank/DDBJ databases">
        <title>Sequencing the genomes of 1000 actinobacteria strains.</title>
        <authorList>
            <person name="Klenk H.-P."/>
        </authorList>
    </citation>
    <scope>NUCLEOTIDE SEQUENCE [LARGE SCALE GENOMIC DNA]</scope>
    <source>
        <strain evidence="4 5">DSM 103833</strain>
    </source>
</reference>
<dbReference type="InterPro" id="IPR006311">
    <property type="entry name" value="TAT_signal"/>
</dbReference>
<evidence type="ECO:0000256" key="2">
    <source>
        <dbReference type="SAM" id="Phobius"/>
    </source>
</evidence>
<keyword evidence="2" id="KW-1133">Transmembrane helix</keyword>
<protein>
    <submittedName>
        <fullName evidence="4">Uncharacterized protein</fullName>
    </submittedName>
</protein>
<feature type="chain" id="PRO_5039358207" evidence="3">
    <location>
        <begin position="22"/>
        <end position="228"/>
    </location>
</feature>
<evidence type="ECO:0000256" key="3">
    <source>
        <dbReference type="SAM" id="SignalP"/>
    </source>
</evidence>
<evidence type="ECO:0000256" key="1">
    <source>
        <dbReference type="SAM" id="MobiDB-lite"/>
    </source>
</evidence>
<feature type="signal peptide" evidence="3">
    <location>
        <begin position="1"/>
        <end position="21"/>
    </location>
</feature>
<dbReference type="PROSITE" id="PS51318">
    <property type="entry name" value="TAT"/>
    <property type="match status" value="1"/>
</dbReference>
<evidence type="ECO:0000313" key="5">
    <source>
        <dbReference type="Proteomes" id="UP000530424"/>
    </source>
</evidence>
<keyword evidence="3" id="KW-0732">Signal</keyword>
<dbReference type="AlphaFoldDB" id="A0A853C740"/>
<proteinExistence type="predicted"/>